<reference evidence="1 2" key="1">
    <citation type="journal article" date="2021" name="Comput. Struct. Biotechnol. J.">
        <title>De novo genome assembly of the potent medicinal plant Rehmannia glutinosa using nanopore technology.</title>
        <authorList>
            <person name="Ma L."/>
            <person name="Dong C."/>
            <person name="Song C."/>
            <person name="Wang X."/>
            <person name="Zheng X."/>
            <person name="Niu Y."/>
            <person name="Chen S."/>
            <person name="Feng W."/>
        </authorList>
    </citation>
    <scope>NUCLEOTIDE SEQUENCE [LARGE SCALE GENOMIC DNA]</scope>
    <source>
        <strain evidence="1">DH-2019</strain>
    </source>
</reference>
<name>A0ABR0XIY9_REHGL</name>
<evidence type="ECO:0000313" key="1">
    <source>
        <dbReference type="EMBL" id="KAK6159165.1"/>
    </source>
</evidence>
<protein>
    <submittedName>
        <fullName evidence="1">Uncharacterized protein</fullName>
    </submittedName>
</protein>
<comment type="caution">
    <text evidence="1">The sequence shown here is derived from an EMBL/GenBank/DDBJ whole genome shotgun (WGS) entry which is preliminary data.</text>
</comment>
<gene>
    <name evidence="1" type="ORF">DH2020_006479</name>
</gene>
<proteinExistence type="predicted"/>
<sequence length="247" mass="27238">MSDKSLSIDELCGRMQLEEEESGGLCLEESEEDGLTQEFRWCLVGRFLSERQVNFLAMKNTLASLWRPIKCLFNANNVSEERAYGSWLRAPSRKYQNQVGSQWLRTSAISKFSDQSHEEDDGYFGDKVGANYVPNFSDSGQNVEGKCMHYGTVIGENSGYSGDAVTKEKNLNDDGNVVGALTIYEARHATNHLKGDNKRKRVEYINLSNSGDIGLNLGGPALLKSGVSQNQKNVNAVGSGSQAHRAL</sequence>
<keyword evidence="2" id="KW-1185">Reference proteome</keyword>
<accession>A0ABR0XIY9</accession>
<dbReference type="Proteomes" id="UP001318860">
    <property type="component" value="Unassembled WGS sequence"/>
</dbReference>
<organism evidence="1 2">
    <name type="scientific">Rehmannia glutinosa</name>
    <name type="common">Chinese foxglove</name>
    <dbReference type="NCBI Taxonomy" id="99300"/>
    <lineage>
        <taxon>Eukaryota</taxon>
        <taxon>Viridiplantae</taxon>
        <taxon>Streptophyta</taxon>
        <taxon>Embryophyta</taxon>
        <taxon>Tracheophyta</taxon>
        <taxon>Spermatophyta</taxon>
        <taxon>Magnoliopsida</taxon>
        <taxon>eudicotyledons</taxon>
        <taxon>Gunneridae</taxon>
        <taxon>Pentapetalae</taxon>
        <taxon>asterids</taxon>
        <taxon>lamiids</taxon>
        <taxon>Lamiales</taxon>
        <taxon>Orobanchaceae</taxon>
        <taxon>Rehmannieae</taxon>
        <taxon>Rehmannia</taxon>
    </lineage>
</organism>
<dbReference type="EMBL" id="JABTTQ020000004">
    <property type="protein sequence ID" value="KAK6159165.1"/>
    <property type="molecule type" value="Genomic_DNA"/>
</dbReference>
<evidence type="ECO:0000313" key="2">
    <source>
        <dbReference type="Proteomes" id="UP001318860"/>
    </source>
</evidence>